<feature type="domain" description="PRC-barrel" evidence="1">
    <location>
        <begin position="3"/>
        <end position="79"/>
    </location>
</feature>
<dbReference type="NCBIfam" id="TIGR02888">
    <property type="entry name" value="spore_YlmC_YmxH"/>
    <property type="match status" value="1"/>
</dbReference>
<evidence type="ECO:0000313" key="3">
    <source>
        <dbReference type="Proteomes" id="UP001275315"/>
    </source>
</evidence>
<dbReference type="InterPro" id="IPR011033">
    <property type="entry name" value="PRC_barrel-like_sf"/>
</dbReference>
<dbReference type="PANTHER" id="PTHR40061:SF1">
    <property type="entry name" value="SPORULATION PROTEIN YLMC-RELATED"/>
    <property type="match status" value="1"/>
</dbReference>
<dbReference type="Proteomes" id="UP001275315">
    <property type="component" value="Unassembled WGS sequence"/>
</dbReference>
<dbReference type="Pfam" id="PF05239">
    <property type="entry name" value="PRC"/>
    <property type="match status" value="1"/>
</dbReference>
<reference evidence="2 3" key="1">
    <citation type="submission" date="2023-10" db="EMBL/GenBank/DDBJ databases">
        <title>Virgibacillus soli CC-YMP-6 genome.</title>
        <authorList>
            <person name="Miliotis G."/>
            <person name="Sengupta P."/>
            <person name="Hameed A."/>
            <person name="Chuvochina M."/>
            <person name="Mcdonagh F."/>
            <person name="Simpson A.C."/>
            <person name="Singh N.K."/>
            <person name="Rekha P.D."/>
            <person name="Raman K."/>
            <person name="Hugenholtz P."/>
            <person name="Venkateswaran K."/>
        </authorList>
    </citation>
    <scope>NUCLEOTIDE SEQUENCE [LARGE SCALE GENOMIC DNA]</scope>
    <source>
        <strain evidence="2 3">CC-YMP-6</strain>
    </source>
</reference>
<dbReference type="PANTHER" id="PTHR40061">
    <property type="entry name" value="SPORULATION PROTEIN YLMC-RELATED"/>
    <property type="match status" value="1"/>
</dbReference>
<dbReference type="InterPro" id="IPR014238">
    <property type="entry name" value="Spore_YlmC/YmxH"/>
</dbReference>
<evidence type="ECO:0000313" key="2">
    <source>
        <dbReference type="EMBL" id="MDY0408109.1"/>
    </source>
</evidence>
<comment type="caution">
    <text evidence="2">The sequence shown here is derived from an EMBL/GenBank/DDBJ whole genome shotgun (WGS) entry which is preliminary data.</text>
</comment>
<dbReference type="RefSeq" id="WP_320378869.1">
    <property type="nucleotide sequence ID" value="NZ_JAWDIQ010000001.1"/>
</dbReference>
<sequence>MVLLSELQLKEVVEIKNGKRLGHIADLEIDPDLGRIIAIIIYIRDKGSFFGKAEEIFIYWNQIVTIGTDVILVKDVSETQYYDQINTNYDSI</sequence>
<dbReference type="EMBL" id="JAWDIQ010000001">
    <property type="protein sequence ID" value="MDY0408109.1"/>
    <property type="molecule type" value="Genomic_DNA"/>
</dbReference>
<name>A0ABU5CP20_9BACI</name>
<organism evidence="2 3">
    <name type="scientific">Paracerasibacillus soli</name>
    <dbReference type="NCBI Taxonomy" id="480284"/>
    <lineage>
        <taxon>Bacteria</taxon>
        <taxon>Bacillati</taxon>
        <taxon>Bacillota</taxon>
        <taxon>Bacilli</taxon>
        <taxon>Bacillales</taxon>
        <taxon>Bacillaceae</taxon>
        <taxon>Paracerasibacillus</taxon>
    </lineage>
</organism>
<protein>
    <submittedName>
        <fullName evidence="2">YlmC/YmxH family sporulation protein</fullName>
    </submittedName>
</protein>
<accession>A0ABU5CP20</accession>
<dbReference type="InterPro" id="IPR027275">
    <property type="entry name" value="PRC-brl_dom"/>
</dbReference>
<gene>
    <name evidence="2" type="ORF">RWD45_05205</name>
</gene>
<keyword evidence="3" id="KW-1185">Reference proteome</keyword>
<proteinExistence type="predicted"/>
<dbReference type="SUPFAM" id="SSF50346">
    <property type="entry name" value="PRC-barrel domain"/>
    <property type="match status" value="1"/>
</dbReference>
<dbReference type="Gene3D" id="2.30.30.240">
    <property type="entry name" value="PRC-barrel domain"/>
    <property type="match status" value="1"/>
</dbReference>
<evidence type="ECO:0000259" key="1">
    <source>
        <dbReference type="Pfam" id="PF05239"/>
    </source>
</evidence>